<dbReference type="EMBL" id="JAATIQ010000645">
    <property type="protein sequence ID" value="KAF4349275.1"/>
    <property type="molecule type" value="Genomic_DNA"/>
</dbReference>
<dbReference type="SUPFAM" id="SSF54928">
    <property type="entry name" value="RNA-binding domain, RBD"/>
    <property type="match status" value="1"/>
</dbReference>
<accession>A0A7J6DT56</accession>
<gene>
    <name evidence="3" type="ORF">G4B88_024223</name>
</gene>
<dbReference type="Gene3D" id="3.30.70.330">
    <property type="match status" value="1"/>
</dbReference>
<organism evidence="3 4">
    <name type="scientific">Cannabis sativa</name>
    <name type="common">Hemp</name>
    <name type="synonym">Marijuana</name>
    <dbReference type="NCBI Taxonomy" id="3483"/>
    <lineage>
        <taxon>Eukaryota</taxon>
        <taxon>Viridiplantae</taxon>
        <taxon>Streptophyta</taxon>
        <taxon>Embryophyta</taxon>
        <taxon>Tracheophyta</taxon>
        <taxon>Spermatophyta</taxon>
        <taxon>Magnoliopsida</taxon>
        <taxon>eudicotyledons</taxon>
        <taxon>Gunneridae</taxon>
        <taxon>Pentapetalae</taxon>
        <taxon>rosids</taxon>
        <taxon>fabids</taxon>
        <taxon>Rosales</taxon>
        <taxon>Cannabaceae</taxon>
        <taxon>Cannabis</taxon>
    </lineage>
</organism>
<keyword evidence="4" id="KW-1185">Reference proteome</keyword>
<dbReference type="InterPro" id="IPR051229">
    <property type="entry name" value="ALYREF_mRNA_export"/>
</dbReference>
<evidence type="ECO:0000313" key="4">
    <source>
        <dbReference type="Proteomes" id="UP000583929"/>
    </source>
</evidence>
<reference evidence="3 4" key="1">
    <citation type="journal article" date="2020" name="bioRxiv">
        <title>Sequence and annotation of 42 cannabis genomes reveals extensive copy number variation in cannabinoid synthesis and pathogen resistance genes.</title>
        <authorList>
            <person name="Mckernan K.J."/>
            <person name="Helbert Y."/>
            <person name="Kane L.T."/>
            <person name="Ebling H."/>
            <person name="Zhang L."/>
            <person name="Liu B."/>
            <person name="Eaton Z."/>
            <person name="Mclaughlin S."/>
            <person name="Kingan S."/>
            <person name="Baybayan P."/>
            <person name="Concepcion G."/>
            <person name="Jordan M."/>
            <person name="Riva A."/>
            <person name="Barbazuk W."/>
            <person name="Harkins T."/>
        </authorList>
    </citation>
    <scope>NUCLEOTIDE SEQUENCE [LARGE SCALE GENOMIC DNA]</scope>
    <source>
        <strain evidence="4">cv. Jamaican Lion 4</strain>
        <tissue evidence="3">Leaf</tissue>
    </source>
</reference>
<dbReference type="InterPro" id="IPR000504">
    <property type="entry name" value="RRM_dom"/>
</dbReference>
<sequence length="61" mass="7050">MNKGREADRASAIETGTKLYISNLEYGVSNEDIKDFFSEVGDLKRYSIHYTTEAVDRRFLK</sequence>
<dbReference type="GO" id="GO:0006406">
    <property type="term" value="P:mRNA export from nucleus"/>
    <property type="evidence" value="ECO:0007669"/>
    <property type="project" value="TreeGrafter"/>
</dbReference>
<dbReference type="PANTHER" id="PTHR19965:SF35">
    <property type="entry name" value="RNA ANNEALING PROTEIN YRA1"/>
    <property type="match status" value="1"/>
</dbReference>
<dbReference type="AlphaFoldDB" id="A0A7J6DT56"/>
<evidence type="ECO:0000256" key="1">
    <source>
        <dbReference type="ARBA" id="ARBA00022884"/>
    </source>
</evidence>
<comment type="caution">
    <text evidence="3">The sequence shown here is derived from an EMBL/GenBank/DDBJ whole genome shotgun (WGS) entry which is preliminary data.</text>
</comment>
<dbReference type="Pfam" id="PF00076">
    <property type="entry name" value="RRM_1"/>
    <property type="match status" value="1"/>
</dbReference>
<name>A0A7J6DT56_CANSA</name>
<feature type="domain" description="RRM" evidence="2">
    <location>
        <begin position="19"/>
        <end position="51"/>
    </location>
</feature>
<dbReference type="PANTHER" id="PTHR19965">
    <property type="entry name" value="RNA AND EXPORT FACTOR BINDING PROTEIN"/>
    <property type="match status" value="1"/>
</dbReference>
<evidence type="ECO:0000313" key="3">
    <source>
        <dbReference type="EMBL" id="KAF4349275.1"/>
    </source>
</evidence>
<evidence type="ECO:0000259" key="2">
    <source>
        <dbReference type="Pfam" id="PF00076"/>
    </source>
</evidence>
<dbReference type="Proteomes" id="UP000583929">
    <property type="component" value="Unassembled WGS sequence"/>
</dbReference>
<dbReference type="GO" id="GO:0005634">
    <property type="term" value="C:nucleus"/>
    <property type="evidence" value="ECO:0007669"/>
    <property type="project" value="TreeGrafter"/>
</dbReference>
<dbReference type="InterPro" id="IPR012677">
    <property type="entry name" value="Nucleotide-bd_a/b_plait_sf"/>
</dbReference>
<dbReference type="GO" id="GO:0003729">
    <property type="term" value="F:mRNA binding"/>
    <property type="evidence" value="ECO:0007669"/>
    <property type="project" value="TreeGrafter"/>
</dbReference>
<keyword evidence="1" id="KW-0694">RNA-binding</keyword>
<protein>
    <recommendedName>
        <fullName evidence="2">RRM domain-containing protein</fullName>
    </recommendedName>
</protein>
<dbReference type="InterPro" id="IPR035979">
    <property type="entry name" value="RBD_domain_sf"/>
</dbReference>
<proteinExistence type="predicted"/>